<name>A0A6S7DFP9_9BURK</name>
<dbReference type="EMBL" id="CADILG010000028">
    <property type="protein sequence ID" value="CAB3889107.1"/>
    <property type="molecule type" value="Genomic_DNA"/>
</dbReference>
<reference evidence="1 2" key="1">
    <citation type="submission" date="2020-04" db="EMBL/GenBank/DDBJ databases">
        <authorList>
            <person name="De Canck E."/>
        </authorList>
    </citation>
    <scope>NUCLEOTIDE SEQUENCE [LARGE SCALE GENOMIC DNA]</scope>
    <source>
        <strain evidence="1 2">LMG 26858</strain>
    </source>
</reference>
<organism evidence="1 2">
    <name type="scientific">Achromobacter anxifer</name>
    <dbReference type="NCBI Taxonomy" id="1287737"/>
    <lineage>
        <taxon>Bacteria</taxon>
        <taxon>Pseudomonadati</taxon>
        <taxon>Pseudomonadota</taxon>
        <taxon>Betaproteobacteria</taxon>
        <taxon>Burkholderiales</taxon>
        <taxon>Alcaligenaceae</taxon>
        <taxon>Achromobacter</taxon>
    </lineage>
</organism>
<accession>A0A6S7DFP9</accession>
<evidence type="ECO:0000313" key="1">
    <source>
        <dbReference type="EMBL" id="CAB3889107.1"/>
    </source>
</evidence>
<keyword evidence="2" id="KW-1185">Reference proteome</keyword>
<protein>
    <submittedName>
        <fullName evidence="1">Uncharacterized protein</fullName>
    </submittedName>
</protein>
<dbReference type="Proteomes" id="UP000494117">
    <property type="component" value="Unassembled WGS sequence"/>
</dbReference>
<proteinExistence type="predicted"/>
<gene>
    <name evidence="1" type="ORF">LMG26858_03633</name>
</gene>
<dbReference type="AlphaFoldDB" id="A0A6S7DFP9"/>
<sequence length="36" mass="3801">MLCYQNPLTCGAGIKVFKPMGANGNPRESGIAGYNK</sequence>
<evidence type="ECO:0000313" key="2">
    <source>
        <dbReference type="Proteomes" id="UP000494117"/>
    </source>
</evidence>